<keyword evidence="2" id="KW-0694">RNA-binding</keyword>
<dbReference type="AlphaFoldDB" id="A0A674ITK0"/>
<dbReference type="GeneTree" id="ENSGT00510000046406"/>
<dbReference type="InterPro" id="IPR006116">
    <property type="entry name" value="NT_2-5OAS_ClassI-CCAase"/>
</dbReference>
<dbReference type="FunFam" id="3.30.460.10:FF:000007">
    <property type="entry name" value="2'-5'-oligoadenylate synthetase 1"/>
    <property type="match status" value="1"/>
</dbReference>
<dbReference type="InterPro" id="IPR043518">
    <property type="entry name" value="2-5OAS_N_CS"/>
</dbReference>
<reference evidence="3" key="2">
    <citation type="submission" date="2025-09" db="UniProtKB">
        <authorList>
            <consortium name="Ensembl"/>
        </authorList>
    </citation>
    <scope>IDENTIFICATION</scope>
</reference>
<sequence length="185" mass="20403">MPKMELYQVPAGSLDAWIAEHLQPSEEFQLQVKDTVRRICDFLKETRCRGTNASVSWQGGSAGKGTALKNNSDADLVLFLSCFSSYRDQMENRAAVLDTVKQKLNRCRQTIDFSVDVEVSQPKEKGTCPRSLSITIQSKKRWESIEVDVLPAYDALGEVSCPAPVSDTHFAPSHAPPALGVITVC</sequence>
<dbReference type="PANTHER" id="PTHR11258:SF7">
    <property type="entry name" value="2'-5'-OLIGOADENYLATE SYNTHASE-LIKE PROTEIN 2"/>
    <property type="match status" value="1"/>
</dbReference>
<evidence type="ECO:0000256" key="1">
    <source>
        <dbReference type="ARBA" id="ARBA00009526"/>
    </source>
</evidence>
<organism evidence="3 4">
    <name type="scientific">Terrapene triunguis</name>
    <name type="common">Three-toed box turtle</name>
    <dbReference type="NCBI Taxonomy" id="2587831"/>
    <lineage>
        <taxon>Eukaryota</taxon>
        <taxon>Metazoa</taxon>
        <taxon>Chordata</taxon>
        <taxon>Craniata</taxon>
        <taxon>Vertebrata</taxon>
        <taxon>Euteleostomi</taxon>
        <taxon>Archelosauria</taxon>
        <taxon>Testudinata</taxon>
        <taxon>Testudines</taxon>
        <taxon>Cryptodira</taxon>
        <taxon>Durocryptodira</taxon>
        <taxon>Testudinoidea</taxon>
        <taxon>Emydidae</taxon>
        <taxon>Terrapene</taxon>
    </lineage>
</organism>
<evidence type="ECO:0000313" key="4">
    <source>
        <dbReference type="Proteomes" id="UP000472274"/>
    </source>
</evidence>
<reference evidence="3" key="1">
    <citation type="submission" date="2025-08" db="UniProtKB">
        <authorList>
            <consortium name="Ensembl"/>
        </authorList>
    </citation>
    <scope>IDENTIFICATION</scope>
</reference>
<evidence type="ECO:0000256" key="2">
    <source>
        <dbReference type="ARBA" id="ARBA00022884"/>
    </source>
</evidence>
<dbReference type="GO" id="GO:0003725">
    <property type="term" value="F:double-stranded RNA binding"/>
    <property type="evidence" value="ECO:0007669"/>
    <property type="project" value="TreeGrafter"/>
</dbReference>
<dbReference type="GO" id="GO:0016020">
    <property type="term" value="C:membrane"/>
    <property type="evidence" value="ECO:0007669"/>
    <property type="project" value="TreeGrafter"/>
</dbReference>
<dbReference type="CDD" id="cd05400">
    <property type="entry name" value="NT_2-5OAS_ClassI-CCAase"/>
    <property type="match status" value="1"/>
</dbReference>
<keyword evidence="4" id="KW-1185">Reference proteome</keyword>
<proteinExistence type="inferred from homology"/>
<comment type="similarity">
    <text evidence="1">Belongs to the 2-5A synthase family.</text>
</comment>
<name>A0A674ITK0_9SAUR</name>
<dbReference type="GO" id="GO:0045071">
    <property type="term" value="P:negative regulation of viral genome replication"/>
    <property type="evidence" value="ECO:0007669"/>
    <property type="project" value="TreeGrafter"/>
</dbReference>
<dbReference type="SUPFAM" id="SSF81301">
    <property type="entry name" value="Nucleotidyltransferase"/>
    <property type="match status" value="1"/>
</dbReference>
<dbReference type="GO" id="GO:0051607">
    <property type="term" value="P:defense response to virus"/>
    <property type="evidence" value="ECO:0007669"/>
    <property type="project" value="TreeGrafter"/>
</dbReference>
<dbReference type="InterPro" id="IPR043519">
    <property type="entry name" value="NT_sf"/>
</dbReference>
<dbReference type="GO" id="GO:0001730">
    <property type="term" value="F:2'-5'-oligoadenylate synthetase activity"/>
    <property type="evidence" value="ECO:0007669"/>
    <property type="project" value="UniProtKB-EC"/>
</dbReference>
<evidence type="ECO:0000313" key="3">
    <source>
        <dbReference type="Ensembl" id="ENSTMTP00000012846.1"/>
    </source>
</evidence>
<protein>
    <submittedName>
        <fullName evidence="3">Uncharacterized protein</fullName>
    </submittedName>
</protein>
<dbReference type="GO" id="GO:0005654">
    <property type="term" value="C:nucleoplasm"/>
    <property type="evidence" value="ECO:0007669"/>
    <property type="project" value="TreeGrafter"/>
</dbReference>
<accession>A0A674ITK0</accession>
<gene>
    <name evidence="3" type="primary">LOC113407681</name>
</gene>
<dbReference type="Proteomes" id="UP000472274">
    <property type="component" value="Unplaced"/>
</dbReference>
<dbReference type="Ensembl" id="ENSTMTT00000013289.1">
    <property type="protein sequence ID" value="ENSTMTP00000012846.1"/>
    <property type="gene ID" value="ENSTMTG00000009026.1"/>
</dbReference>
<dbReference type="PROSITE" id="PS50152">
    <property type="entry name" value="25A_SYNTH_3"/>
    <property type="match status" value="1"/>
</dbReference>
<dbReference type="Gene3D" id="3.30.460.10">
    <property type="entry name" value="Beta Polymerase, domain 2"/>
    <property type="match status" value="1"/>
</dbReference>
<dbReference type="PROSITE" id="PS00832">
    <property type="entry name" value="25A_SYNTH_1"/>
    <property type="match status" value="1"/>
</dbReference>
<dbReference type="GO" id="GO:0005829">
    <property type="term" value="C:cytosol"/>
    <property type="evidence" value="ECO:0007669"/>
    <property type="project" value="TreeGrafter"/>
</dbReference>
<dbReference type="PANTHER" id="PTHR11258">
    <property type="entry name" value="2-5 OLIGOADENYLATE SYNTHETASE"/>
    <property type="match status" value="1"/>
</dbReference>